<dbReference type="Proteomes" id="UP000030392">
    <property type="component" value="Unassembled WGS sequence"/>
</dbReference>
<organism evidence="1 2">
    <name type="scientific">Prochlorococcus marinus str. PAC1</name>
    <dbReference type="NCBI Taxonomy" id="59924"/>
    <lineage>
        <taxon>Bacteria</taxon>
        <taxon>Bacillati</taxon>
        <taxon>Cyanobacteriota</taxon>
        <taxon>Cyanophyceae</taxon>
        <taxon>Synechococcales</taxon>
        <taxon>Prochlorococcaceae</taxon>
        <taxon>Prochlorococcus</taxon>
    </lineage>
</organism>
<accession>A0A0A2C8W2</accession>
<dbReference type="AlphaFoldDB" id="A0A0A2C8W2"/>
<name>A0A0A2C8W2_PROMR</name>
<sequence length="72" mass="7254">MKSRRVKVPCGISGWSSGNTRPNQIKRCSSEGTTLGGLLGGGLAASLSKKDSYSWAIPLGAVLGMGVAGGDC</sequence>
<comment type="caution">
    <text evidence="1">The sequence shown here is derived from an EMBL/GenBank/DDBJ whole genome shotgun (WGS) entry which is preliminary data.</text>
</comment>
<proteinExistence type="predicted"/>
<dbReference type="EMBL" id="JNAX01000004">
    <property type="protein sequence ID" value="KGG21967.1"/>
    <property type="molecule type" value="Genomic_DNA"/>
</dbReference>
<evidence type="ECO:0000313" key="2">
    <source>
        <dbReference type="Proteomes" id="UP000030392"/>
    </source>
</evidence>
<gene>
    <name evidence="1" type="ORF">EV03_0286</name>
</gene>
<evidence type="ECO:0008006" key="3">
    <source>
        <dbReference type="Google" id="ProtNLM"/>
    </source>
</evidence>
<evidence type="ECO:0000313" key="1">
    <source>
        <dbReference type="EMBL" id="KGG21967.1"/>
    </source>
</evidence>
<reference evidence="2" key="1">
    <citation type="journal article" date="2014" name="Sci. Data">
        <title>Genomes of diverse isolates of the marine cyanobacterium Prochlorococcus.</title>
        <authorList>
            <person name="Biller S."/>
            <person name="Berube P."/>
            <person name="Thompson J."/>
            <person name="Kelly L."/>
            <person name="Roggensack S."/>
            <person name="Awad L."/>
            <person name="Roache-Johnson K."/>
            <person name="Ding H."/>
            <person name="Giovannoni S.J."/>
            <person name="Moore L.R."/>
            <person name="Chisholm S.W."/>
        </authorList>
    </citation>
    <scope>NUCLEOTIDE SEQUENCE [LARGE SCALE GENOMIC DNA]</scope>
    <source>
        <strain evidence="2">PAC1</strain>
    </source>
</reference>
<protein>
    <recommendedName>
        <fullName evidence="3">Glycine zipper 2TM domain-containing protein</fullName>
    </recommendedName>
</protein>